<dbReference type="AlphaFoldDB" id="A0A250IQZ1"/>
<dbReference type="EMBL" id="CP022163">
    <property type="protein sequence ID" value="ATB33597.1"/>
    <property type="molecule type" value="Genomic_DNA"/>
</dbReference>
<organism evidence="1 2">
    <name type="scientific">Melittangium boletus DSM 14713</name>
    <dbReference type="NCBI Taxonomy" id="1294270"/>
    <lineage>
        <taxon>Bacteria</taxon>
        <taxon>Pseudomonadati</taxon>
        <taxon>Myxococcota</taxon>
        <taxon>Myxococcia</taxon>
        <taxon>Myxococcales</taxon>
        <taxon>Cystobacterineae</taxon>
        <taxon>Archangiaceae</taxon>
        <taxon>Melittangium</taxon>
    </lineage>
</organism>
<keyword evidence="2" id="KW-1185">Reference proteome</keyword>
<name>A0A250IQZ1_9BACT</name>
<reference evidence="1 2" key="1">
    <citation type="submission" date="2017-06" db="EMBL/GenBank/DDBJ databases">
        <authorList>
            <person name="Kim H.J."/>
            <person name="Triplett B.A."/>
        </authorList>
    </citation>
    <scope>NUCLEOTIDE SEQUENCE [LARGE SCALE GENOMIC DNA]</scope>
    <source>
        <strain evidence="1 2">DSM 14713</strain>
    </source>
</reference>
<proteinExistence type="predicted"/>
<dbReference type="SUPFAM" id="SSF46689">
    <property type="entry name" value="Homeodomain-like"/>
    <property type="match status" value="1"/>
</dbReference>
<sequence length="194" mass="21008">MFVYIRSVARHKTISDEALLDGLMSAITEHGPAGLTFAGAAAAVTLSPSTLVQRFGSREAMVEAILLRAWDRLDAATSAADATAAPGAAGAVDLLMSLMPAETVEHAMLEGLLLLREDFRNPRLRARGKAWGDCLAVALGQRLNGDVQEGLRLGWQMARVWQGALLWWAFTRHDRPEVAIRTALEDWCQTAVAS</sequence>
<evidence type="ECO:0000313" key="1">
    <source>
        <dbReference type="EMBL" id="ATB33597.1"/>
    </source>
</evidence>
<dbReference type="Gene3D" id="1.10.357.10">
    <property type="entry name" value="Tetracycline Repressor, domain 2"/>
    <property type="match status" value="1"/>
</dbReference>
<dbReference type="KEGG" id="mbd:MEBOL_007095"/>
<gene>
    <name evidence="1" type="ORF">MEBOL_007095</name>
</gene>
<protein>
    <submittedName>
        <fullName evidence="1">TetR family transcriptional regulator</fullName>
    </submittedName>
</protein>
<accession>A0A250IQZ1</accession>
<dbReference type="InterPro" id="IPR009057">
    <property type="entry name" value="Homeodomain-like_sf"/>
</dbReference>
<evidence type="ECO:0000313" key="2">
    <source>
        <dbReference type="Proteomes" id="UP000217289"/>
    </source>
</evidence>
<dbReference type="Proteomes" id="UP000217289">
    <property type="component" value="Chromosome"/>
</dbReference>